<dbReference type="Gene3D" id="3.40.50.1820">
    <property type="entry name" value="alpha/beta hydrolase"/>
    <property type="match status" value="1"/>
</dbReference>
<dbReference type="GO" id="GO:0006508">
    <property type="term" value="P:proteolysis"/>
    <property type="evidence" value="ECO:0007669"/>
    <property type="project" value="UniProtKB-KW"/>
</dbReference>
<name>A0A9W7GDR7_9STRA</name>
<proteinExistence type="inferred from homology"/>
<dbReference type="OrthoDB" id="248387at2759"/>
<dbReference type="GO" id="GO:0070012">
    <property type="term" value="F:oligopeptidase activity"/>
    <property type="evidence" value="ECO:0007669"/>
    <property type="project" value="TreeGrafter"/>
</dbReference>
<feature type="domain" description="Peptidase S9 prolyl oligopeptidase catalytic" evidence="6">
    <location>
        <begin position="505"/>
        <end position="711"/>
    </location>
</feature>
<dbReference type="InterPro" id="IPR023302">
    <property type="entry name" value="Pept_S9A_N"/>
</dbReference>
<evidence type="ECO:0000256" key="3">
    <source>
        <dbReference type="ARBA" id="ARBA00022801"/>
    </source>
</evidence>
<evidence type="ECO:0000256" key="5">
    <source>
        <dbReference type="RuleBase" id="RU368024"/>
    </source>
</evidence>
<keyword evidence="3 5" id="KW-0378">Hydrolase</keyword>
<dbReference type="InterPro" id="IPR002470">
    <property type="entry name" value="Peptidase_S9A"/>
</dbReference>
<dbReference type="Proteomes" id="UP001165065">
    <property type="component" value="Unassembled WGS sequence"/>
</dbReference>
<evidence type="ECO:0000256" key="2">
    <source>
        <dbReference type="ARBA" id="ARBA00022670"/>
    </source>
</evidence>
<dbReference type="EC" id="3.4.21.-" evidence="5"/>
<evidence type="ECO:0000256" key="4">
    <source>
        <dbReference type="ARBA" id="ARBA00022825"/>
    </source>
</evidence>
<keyword evidence="4 5" id="KW-0720">Serine protease</keyword>
<evidence type="ECO:0000313" key="8">
    <source>
        <dbReference type="EMBL" id="GMI41307.1"/>
    </source>
</evidence>
<dbReference type="EMBL" id="BRYA01000146">
    <property type="protein sequence ID" value="GMI41307.1"/>
    <property type="molecule type" value="Genomic_DNA"/>
</dbReference>
<dbReference type="InterPro" id="IPR001375">
    <property type="entry name" value="Peptidase_S9_cat"/>
</dbReference>
<sequence length="718" mass="80708">MVRGLKTRLLSKDPFVSLENVLSPSSLAFAKRQNKSTIDSLGDPSSSPRMKMVKDILDSKEKIKYAYLVGKQNVYNYWQDDSNPRGLWRRQKYTSYTSNGGDGEWETVIDLDDVNKKEGKSWVWKGSRYLPLTRDATNTDDVSRAMLMLSPGGSDAVVVREYDLKEKRFVEKEEGGFRVEEGKTRVTYADRDTVILGAVGVEQGDGTDSGYPRTVRVWRRGTDISESEIVYEGEKEDVAVSGYIDDQRKRGGKMWVVWQRSKTFYTGEYWVREGMEGESRKLNVQEDADVSFFGKLAVVELRSEWTRGDKTYKKGSLITTDAKKFVEGGEEEWSVLFEPTDNVSLGGHCYTKSRVILSTMVDVKSKVVFKQWTGEAWKVTNEDKGEGTCDAKNVSPVDGENGEDIWVTVSGYDKPSTLSLGKADVNMGEEYITKDIASLPDLYDKTGVSVSQGFATSRDGTKVPYFIVTPANFKPNSDTPTLLYGYGGFEVSLTPRYSATVGKTWLERGGCYVQANIRGGGEYGPSWHQSALKGKRQNAYDDFIAVGEHLIKEGICTRETLACSGGSNGGLLVGMMLVQRPDLWGAIHCAVPLLDMKRYHKLLAGASWMAEYGDPDVEEEWEGWIKDISPYHLLEQDREYPPTLFTTSTRDDRVHPAHARKMVAKMERMGGGKWPVYYYENMEGGHGGAADARQMSYMMALEYDFMWDTLTKGKPKEF</sequence>
<gene>
    <name evidence="8" type="ORF">TrCOL_g7667</name>
</gene>
<evidence type="ECO:0000259" key="7">
    <source>
        <dbReference type="Pfam" id="PF02897"/>
    </source>
</evidence>
<dbReference type="PANTHER" id="PTHR42881">
    <property type="entry name" value="PROLYL ENDOPEPTIDASE"/>
    <property type="match status" value="1"/>
</dbReference>
<dbReference type="AlphaFoldDB" id="A0A9W7GDR7"/>
<comment type="similarity">
    <text evidence="1 5">Belongs to the peptidase S9A family.</text>
</comment>
<organism evidence="8 9">
    <name type="scientific">Triparma columacea</name>
    <dbReference type="NCBI Taxonomy" id="722753"/>
    <lineage>
        <taxon>Eukaryota</taxon>
        <taxon>Sar</taxon>
        <taxon>Stramenopiles</taxon>
        <taxon>Ochrophyta</taxon>
        <taxon>Bolidophyceae</taxon>
        <taxon>Parmales</taxon>
        <taxon>Triparmaceae</taxon>
        <taxon>Triparma</taxon>
    </lineage>
</organism>
<dbReference type="SUPFAM" id="SSF50993">
    <property type="entry name" value="Peptidase/esterase 'gauge' domain"/>
    <property type="match status" value="1"/>
</dbReference>
<dbReference type="GO" id="GO:0005829">
    <property type="term" value="C:cytosol"/>
    <property type="evidence" value="ECO:0007669"/>
    <property type="project" value="TreeGrafter"/>
</dbReference>
<evidence type="ECO:0000313" key="9">
    <source>
        <dbReference type="Proteomes" id="UP001165065"/>
    </source>
</evidence>
<reference evidence="9" key="1">
    <citation type="journal article" date="2023" name="Commun. Biol.">
        <title>Genome analysis of Parmales, the sister group of diatoms, reveals the evolutionary specialization of diatoms from phago-mixotrophs to photoautotrophs.</title>
        <authorList>
            <person name="Ban H."/>
            <person name="Sato S."/>
            <person name="Yoshikawa S."/>
            <person name="Yamada K."/>
            <person name="Nakamura Y."/>
            <person name="Ichinomiya M."/>
            <person name="Sato N."/>
            <person name="Blanc-Mathieu R."/>
            <person name="Endo H."/>
            <person name="Kuwata A."/>
            <person name="Ogata H."/>
        </authorList>
    </citation>
    <scope>NUCLEOTIDE SEQUENCE [LARGE SCALE GENOMIC DNA]</scope>
</reference>
<dbReference type="Pfam" id="PF02897">
    <property type="entry name" value="Peptidase_S9_N"/>
    <property type="match status" value="1"/>
</dbReference>
<dbReference type="GO" id="GO:0004252">
    <property type="term" value="F:serine-type endopeptidase activity"/>
    <property type="evidence" value="ECO:0007669"/>
    <property type="project" value="UniProtKB-UniRule"/>
</dbReference>
<comment type="caution">
    <text evidence="8">The sequence shown here is derived from an EMBL/GenBank/DDBJ whole genome shotgun (WGS) entry which is preliminary data.</text>
</comment>
<dbReference type="InterPro" id="IPR029058">
    <property type="entry name" value="AB_hydrolase_fold"/>
</dbReference>
<accession>A0A9W7GDR7</accession>
<protein>
    <recommendedName>
        <fullName evidence="5">Prolyl endopeptidase</fullName>
        <ecNumber evidence="5">3.4.21.-</ecNumber>
    </recommendedName>
</protein>
<dbReference type="PANTHER" id="PTHR42881:SF13">
    <property type="entry name" value="PROLYL ENDOPEPTIDASE"/>
    <property type="match status" value="1"/>
</dbReference>
<dbReference type="Pfam" id="PF00326">
    <property type="entry name" value="Peptidase_S9"/>
    <property type="match status" value="1"/>
</dbReference>
<keyword evidence="2 5" id="KW-0645">Protease</keyword>
<evidence type="ECO:0000259" key="6">
    <source>
        <dbReference type="Pfam" id="PF00326"/>
    </source>
</evidence>
<dbReference type="PRINTS" id="PR00862">
    <property type="entry name" value="PROLIGOPTASE"/>
</dbReference>
<dbReference type="Gene3D" id="2.130.10.120">
    <property type="entry name" value="Prolyl oligopeptidase, N-terminal domain"/>
    <property type="match status" value="1"/>
</dbReference>
<dbReference type="InterPro" id="IPR051167">
    <property type="entry name" value="Prolyl_oligopep/macrocyclase"/>
</dbReference>
<dbReference type="SUPFAM" id="SSF53474">
    <property type="entry name" value="alpha/beta-Hydrolases"/>
    <property type="match status" value="1"/>
</dbReference>
<keyword evidence="9" id="KW-1185">Reference proteome</keyword>
<feature type="domain" description="Peptidase S9A N-terminal" evidence="7">
    <location>
        <begin position="12"/>
        <end position="418"/>
    </location>
</feature>
<evidence type="ECO:0000256" key="1">
    <source>
        <dbReference type="ARBA" id="ARBA00005228"/>
    </source>
</evidence>